<name>A0A7R9KZY1_9ACAR</name>
<dbReference type="AlphaFoldDB" id="A0A7R9KZY1"/>
<sequence>MWTCADPLDEPMDRMSVESNIRRSSPMKRSTMLLNKLMHALHKALDNENEEVDKDTPDPDIVPVVVDNYPMDLHRRGEDRMTRYWRCYFNAVSCF</sequence>
<organism evidence="1">
    <name type="scientific">Medioppia subpectinata</name>
    <dbReference type="NCBI Taxonomy" id="1979941"/>
    <lineage>
        <taxon>Eukaryota</taxon>
        <taxon>Metazoa</taxon>
        <taxon>Ecdysozoa</taxon>
        <taxon>Arthropoda</taxon>
        <taxon>Chelicerata</taxon>
        <taxon>Arachnida</taxon>
        <taxon>Acari</taxon>
        <taxon>Acariformes</taxon>
        <taxon>Sarcoptiformes</taxon>
        <taxon>Oribatida</taxon>
        <taxon>Brachypylina</taxon>
        <taxon>Oppioidea</taxon>
        <taxon>Oppiidae</taxon>
        <taxon>Medioppia</taxon>
    </lineage>
</organism>
<accession>A0A7R9KZY1</accession>
<dbReference type="OrthoDB" id="7464898at2759"/>
<evidence type="ECO:0000313" key="2">
    <source>
        <dbReference type="Proteomes" id="UP000759131"/>
    </source>
</evidence>
<protein>
    <submittedName>
        <fullName evidence="1">Uncharacterized protein</fullName>
    </submittedName>
</protein>
<dbReference type="EMBL" id="OC863985">
    <property type="protein sequence ID" value="CAD7631402.1"/>
    <property type="molecule type" value="Genomic_DNA"/>
</dbReference>
<dbReference type="EMBL" id="CAJPIZ010009410">
    <property type="protein sequence ID" value="CAG2111832.1"/>
    <property type="molecule type" value="Genomic_DNA"/>
</dbReference>
<keyword evidence="2" id="KW-1185">Reference proteome</keyword>
<reference evidence="1" key="1">
    <citation type="submission" date="2020-11" db="EMBL/GenBank/DDBJ databases">
        <authorList>
            <person name="Tran Van P."/>
        </authorList>
    </citation>
    <scope>NUCLEOTIDE SEQUENCE</scope>
</reference>
<evidence type="ECO:0000313" key="1">
    <source>
        <dbReference type="EMBL" id="CAD7631402.1"/>
    </source>
</evidence>
<proteinExistence type="predicted"/>
<dbReference type="Proteomes" id="UP000759131">
    <property type="component" value="Unassembled WGS sequence"/>
</dbReference>
<gene>
    <name evidence="1" type="ORF">OSB1V03_LOCUS11811</name>
</gene>